<dbReference type="SUPFAM" id="SSF56219">
    <property type="entry name" value="DNase I-like"/>
    <property type="match status" value="1"/>
</dbReference>
<sequence length="384" mass="44180">MTERNKKVDATRGKGISNKLMEVIHEIKKLDMDIVALSETKKKGSGNIAINDYVLIWSGIPKVERAKAGVALLVKRKWVKYIKDIQYVNEQCLVVKIELYGRVASILAVYAPTEDSPEQVKTEFYEELTSLIQNIPNRQQIIVAGDMNARVGSRVGDEVGRYGEVVVNSNRGKLIEFCKQHDLQITNSHFNHKKIHRFTWEKASKSIIDYVNQKIRAEEEDGAMGKIELPKYKTYLLQQDSIRELYERRLNGYLQTNHGSAQGEEMDIENDHEYILKAVHQAAREVMGTVEQQRKPSQGWWSEEMANAVKEKERAYNSWLSHRTAESGTQSTEVWRFLRNLKTNTKNKLNLITLNEQANYYEKLLTETRPQFTSGVVKIEATNS</sequence>
<protein>
    <submittedName>
        <fullName evidence="3">Craniofacial development protein 2-like</fullName>
    </submittedName>
</protein>
<dbReference type="OrthoDB" id="7555192at2759"/>
<dbReference type="GeneID" id="112468898"/>
<dbReference type="PANTHER" id="PTHR23227">
    <property type="entry name" value="BUCENTAUR RELATED"/>
    <property type="match status" value="1"/>
</dbReference>
<keyword evidence="2" id="KW-1185">Reference proteome</keyword>
<dbReference type="Proteomes" id="UP000504618">
    <property type="component" value="Unplaced"/>
</dbReference>
<reference evidence="3" key="1">
    <citation type="submission" date="2025-08" db="UniProtKB">
        <authorList>
            <consortium name="RefSeq"/>
        </authorList>
    </citation>
    <scope>IDENTIFICATION</scope>
    <source>
        <tissue evidence="3">Whole body</tissue>
    </source>
</reference>
<dbReference type="InterPro" id="IPR005135">
    <property type="entry name" value="Endo/exonuclease/phosphatase"/>
</dbReference>
<dbReference type="PANTHER" id="PTHR23227:SF67">
    <property type="entry name" value="CRANIOFACIAL DEVELOPMENT PROTEIN 2-LIKE"/>
    <property type="match status" value="1"/>
</dbReference>
<evidence type="ECO:0000313" key="3">
    <source>
        <dbReference type="RefSeq" id="XP_024894065.1"/>
    </source>
</evidence>
<proteinExistence type="predicted"/>
<evidence type="ECO:0000313" key="2">
    <source>
        <dbReference type="Proteomes" id="UP000504618"/>
    </source>
</evidence>
<gene>
    <name evidence="3" type="primary">LOC112468898</name>
</gene>
<feature type="domain" description="Endonuclease/exonuclease/phosphatase" evidence="1">
    <location>
        <begin position="23"/>
        <end position="210"/>
    </location>
</feature>
<dbReference type="Pfam" id="PF03372">
    <property type="entry name" value="Exo_endo_phos"/>
    <property type="match status" value="1"/>
</dbReference>
<dbReference type="RefSeq" id="XP_024894065.1">
    <property type="nucleotide sequence ID" value="XM_025038297.1"/>
</dbReference>
<dbReference type="Gene3D" id="3.60.10.10">
    <property type="entry name" value="Endonuclease/exonuclease/phosphatase"/>
    <property type="match status" value="1"/>
</dbReference>
<name>A0A6J1RMZ3_9HYME</name>
<dbReference type="InterPro" id="IPR036691">
    <property type="entry name" value="Endo/exonu/phosph_ase_sf"/>
</dbReference>
<evidence type="ECO:0000259" key="1">
    <source>
        <dbReference type="Pfam" id="PF03372"/>
    </source>
</evidence>
<dbReference type="AlphaFoldDB" id="A0A6J1RMZ3"/>
<dbReference type="GO" id="GO:0003824">
    <property type="term" value="F:catalytic activity"/>
    <property type="evidence" value="ECO:0007669"/>
    <property type="project" value="InterPro"/>
</dbReference>
<accession>A0A6J1RMZ3</accession>
<dbReference type="InterPro" id="IPR027124">
    <property type="entry name" value="Swc5/CFDP1/2"/>
</dbReference>
<organism evidence="2 3">
    <name type="scientific">Temnothorax curvispinosus</name>
    <dbReference type="NCBI Taxonomy" id="300111"/>
    <lineage>
        <taxon>Eukaryota</taxon>
        <taxon>Metazoa</taxon>
        <taxon>Ecdysozoa</taxon>
        <taxon>Arthropoda</taxon>
        <taxon>Hexapoda</taxon>
        <taxon>Insecta</taxon>
        <taxon>Pterygota</taxon>
        <taxon>Neoptera</taxon>
        <taxon>Endopterygota</taxon>
        <taxon>Hymenoptera</taxon>
        <taxon>Apocrita</taxon>
        <taxon>Aculeata</taxon>
        <taxon>Formicoidea</taxon>
        <taxon>Formicidae</taxon>
        <taxon>Myrmicinae</taxon>
        <taxon>Temnothorax</taxon>
    </lineage>
</organism>
<feature type="non-terminal residue" evidence="3">
    <location>
        <position position="384"/>
    </location>
</feature>
<dbReference type="CDD" id="cd09076">
    <property type="entry name" value="L1-EN"/>
    <property type="match status" value="1"/>
</dbReference>